<organism evidence="2 3">
    <name type="scientific">Escherichia phage Paul</name>
    <dbReference type="NCBI Taxonomy" id="2589659"/>
    <lineage>
        <taxon>Viruses</taxon>
        <taxon>Duplodnaviria</taxon>
        <taxon>Heunggongvirae</taxon>
        <taxon>Uroviricota</taxon>
        <taxon>Caudoviricetes</taxon>
        <taxon>Mktvariviridae</taxon>
        <taxon>Gordonclarkvirinae</taxon>
        <taxon>Kuravirus</taxon>
        <taxon>Kuravirus paul</taxon>
    </lineage>
</organism>
<protein>
    <submittedName>
        <fullName evidence="2">Major capsid protein</fullName>
    </submittedName>
</protein>
<dbReference type="Gene3D" id="2.60.40.1080">
    <property type="match status" value="1"/>
</dbReference>
<accession>A0A5B9N681</accession>
<keyword evidence="3" id="KW-1185">Reference proteome</keyword>
<gene>
    <name evidence="2" type="ORF">CPT_Paul_010</name>
</gene>
<feature type="domain" description="BIG2" evidence="1">
    <location>
        <begin position="610"/>
        <end position="692"/>
    </location>
</feature>
<reference evidence="3" key="1">
    <citation type="submission" date="2019-06" db="EMBL/GenBank/DDBJ databases">
        <title>Complete Genome Sequence of Escherichia coli Phage Paul.</title>
        <authorList>
            <person name="Holt A."/>
            <person name="Saldana R."/>
            <person name="Moreland R."/>
            <person name="Gill J.J."/>
            <person name="Liu M."/>
            <person name="Ramsey J."/>
        </authorList>
    </citation>
    <scope>NUCLEOTIDE SEQUENCE [LARGE SCALE GENOMIC DNA]</scope>
</reference>
<dbReference type="Pfam" id="PF17236">
    <property type="entry name" value="SU10_MCP"/>
    <property type="match status" value="1"/>
</dbReference>
<evidence type="ECO:0000313" key="3">
    <source>
        <dbReference type="Proteomes" id="UP000323499"/>
    </source>
</evidence>
<name>A0A5B9N681_9CAUD</name>
<feature type="domain" description="BIG2" evidence="1">
    <location>
        <begin position="355"/>
        <end position="436"/>
    </location>
</feature>
<dbReference type="Proteomes" id="UP000323499">
    <property type="component" value="Segment"/>
</dbReference>
<proteinExistence type="predicted"/>
<dbReference type="InterPro" id="IPR003343">
    <property type="entry name" value="Big_2"/>
</dbReference>
<evidence type="ECO:0000259" key="1">
    <source>
        <dbReference type="SMART" id="SM00635"/>
    </source>
</evidence>
<dbReference type="EMBL" id="MN045231">
    <property type="protein sequence ID" value="QEG08106.1"/>
    <property type="molecule type" value="Genomic_DNA"/>
</dbReference>
<evidence type="ECO:0000313" key="2">
    <source>
        <dbReference type="EMBL" id="QEG08106.1"/>
    </source>
</evidence>
<sequence>MANPTLFVSYDQNGKKLSFANWISVLSPQDTPFVSMTGKESINQTIFSWQTDALASVDANNAHVEGSRAVDGEMQPTVIKSNVTQILRKVVKVSDTANTTANYGRGRELMYQLEKKGKEIKRDLEKILLSGQARTDVLADQYLTNSATDPATVGLNDTHAARKTGAFQFLCAHGGLAGAVVDKTKNGPADPDTGAVTVKVAQNASNPTTNIGFDEADIFDMTLQLYTAGSEADIIMINPAHAKIFAGLQENTQGSRKRIFENTKQFIYEVNSITDPLGQSYKIIVNRWMPTDAVYFFRSADWTQMVLRAPKRTELAKDGSYEKWMIEMEVGLRHRNPYASGVLFTAAGKGSGGVTVESVTVSPSSVASLPTGATQQFTATAEMSDGSTSTTGFSWSVEGGGAVSVSGLYTAPSASQETPATITATKSSKKGTATVNSIYEPATIVSKGPITGKIGGSTTAFTTMFTATNSAFSDYEFEITPPSAGSFNLSGVFGLDDNASGTVTVKATHKTQTSVTATTSFTGVAAKAGIVTKGPITTALVGGDSVAFNTMFTATNSSAADYEVTVTPPANGSFVGSSVVLSANASGSTVVKAVHKTQPSATETCTLSNVSPKASLTAKTVTGKVGGDTVTFAALFTATNSSASNYIFVANPPGMATSIDATTGLVTLAANATGDVTIKATHKTQTSVTATGTISGVVPKATITGKSLTGKVGGDVIPFADMFTSNKPASEFTYVLTPTDDVGEINTTTGALTLLDAPTDEVMNVKATHKTQTSVTATATITATPKFKGLVASNVSNTVVVGAPENPLATDTITITDSAQPGVVRFDGVPQGALTGKLMYDVEGTDAGLMELSLSGQVLTITLSAPITSEDTKVTMRTDPASTIFRTYIVKSGA</sequence>
<dbReference type="SMART" id="SM00635">
    <property type="entry name" value="BID_2"/>
    <property type="match status" value="2"/>
</dbReference>
<dbReference type="InterPro" id="IPR035198">
    <property type="entry name" value="SU10_MCP"/>
</dbReference>